<comment type="subcellular location">
    <subcellularLocation>
        <location evidence="1">Golgi apparatus membrane</location>
        <topology evidence="1">Multi-pass membrane protein</topology>
    </subcellularLocation>
</comment>
<keyword evidence="3" id="KW-0808">Transferase</keyword>
<comment type="similarity">
    <text evidence="10">Belongs to the glycosyltransferase 2 family. Plant cellulose synthase-like C subfamily.</text>
</comment>
<evidence type="ECO:0000256" key="7">
    <source>
        <dbReference type="ARBA" id="ARBA00023136"/>
    </source>
</evidence>
<accession>A0A843WDF1</accession>
<dbReference type="GO" id="GO:0016757">
    <property type="term" value="F:glycosyltransferase activity"/>
    <property type="evidence" value="ECO:0007669"/>
    <property type="project" value="UniProtKB-KW"/>
</dbReference>
<organism evidence="13 14">
    <name type="scientific">Colocasia esculenta</name>
    <name type="common">Wild taro</name>
    <name type="synonym">Arum esculentum</name>
    <dbReference type="NCBI Taxonomy" id="4460"/>
    <lineage>
        <taxon>Eukaryota</taxon>
        <taxon>Viridiplantae</taxon>
        <taxon>Streptophyta</taxon>
        <taxon>Embryophyta</taxon>
        <taxon>Tracheophyta</taxon>
        <taxon>Spermatophyta</taxon>
        <taxon>Magnoliopsida</taxon>
        <taxon>Liliopsida</taxon>
        <taxon>Araceae</taxon>
        <taxon>Aroideae</taxon>
        <taxon>Colocasieae</taxon>
        <taxon>Colocasia</taxon>
    </lineage>
</organism>
<feature type="transmembrane region" description="Helical" evidence="12">
    <location>
        <begin position="136"/>
        <end position="154"/>
    </location>
</feature>
<evidence type="ECO:0000256" key="6">
    <source>
        <dbReference type="ARBA" id="ARBA00023034"/>
    </source>
</evidence>
<evidence type="ECO:0008006" key="15">
    <source>
        <dbReference type="Google" id="ProtNLM"/>
    </source>
</evidence>
<evidence type="ECO:0000256" key="2">
    <source>
        <dbReference type="ARBA" id="ARBA00022676"/>
    </source>
</evidence>
<comment type="function">
    <text evidence="9">Probable beta-1,4-glucan synthase rather involved in the synthesis of the xyloglucan backbone than cellulose. Seems to work simultaneously with xyloglucan 6-xylosyltransferase. Xyloglucan is a noncellulosic polysaccharides of plant cell wall and consists of a glucan backbone substituted by xylose, galactose and fucose.</text>
</comment>
<evidence type="ECO:0000256" key="12">
    <source>
        <dbReference type="SAM" id="Phobius"/>
    </source>
</evidence>
<feature type="transmembrane region" description="Helical" evidence="12">
    <location>
        <begin position="671"/>
        <end position="687"/>
    </location>
</feature>
<dbReference type="Gene3D" id="3.90.550.10">
    <property type="entry name" value="Spore Coat Polysaccharide Biosynthesis Protein SpsA, Chain A"/>
    <property type="match status" value="1"/>
</dbReference>
<dbReference type="Proteomes" id="UP000652761">
    <property type="component" value="Unassembled WGS sequence"/>
</dbReference>
<evidence type="ECO:0000256" key="8">
    <source>
        <dbReference type="ARBA" id="ARBA00023316"/>
    </source>
</evidence>
<feature type="region of interest" description="Disordered" evidence="11">
    <location>
        <begin position="31"/>
        <end position="54"/>
    </location>
</feature>
<keyword evidence="2" id="KW-0328">Glycosyltransferase</keyword>
<protein>
    <recommendedName>
        <fullName evidence="15">Glycosyltransferase 2-like domain-containing protein</fullName>
    </recommendedName>
</protein>
<evidence type="ECO:0000256" key="11">
    <source>
        <dbReference type="SAM" id="MobiDB-lite"/>
    </source>
</evidence>
<dbReference type="EMBL" id="NMUH01002810">
    <property type="protein sequence ID" value="MQM02184.1"/>
    <property type="molecule type" value="Genomic_DNA"/>
</dbReference>
<evidence type="ECO:0000256" key="9">
    <source>
        <dbReference type="ARBA" id="ARBA00055179"/>
    </source>
</evidence>
<reference evidence="13" key="1">
    <citation type="submission" date="2017-07" db="EMBL/GenBank/DDBJ databases">
        <title>Taro Niue Genome Assembly and Annotation.</title>
        <authorList>
            <person name="Atibalentja N."/>
            <person name="Keating K."/>
            <person name="Fields C.J."/>
        </authorList>
    </citation>
    <scope>NUCLEOTIDE SEQUENCE</scope>
    <source>
        <strain evidence="13">Niue_2</strain>
        <tissue evidence="13">Leaf</tissue>
    </source>
</reference>
<keyword evidence="8" id="KW-0961">Cell wall biogenesis/degradation</keyword>
<evidence type="ECO:0000256" key="5">
    <source>
        <dbReference type="ARBA" id="ARBA00022989"/>
    </source>
</evidence>
<feature type="transmembrane region" description="Helical" evidence="12">
    <location>
        <begin position="521"/>
        <end position="550"/>
    </location>
</feature>
<dbReference type="GO" id="GO:0048868">
    <property type="term" value="P:pollen tube development"/>
    <property type="evidence" value="ECO:0007669"/>
    <property type="project" value="UniProtKB-ARBA"/>
</dbReference>
<name>A0A843WDF1_COLES</name>
<evidence type="ECO:0000256" key="1">
    <source>
        <dbReference type="ARBA" id="ARBA00004653"/>
    </source>
</evidence>
<sequence length="717" mass="80874">MAPSLYWWADEKPRVTPVVVKMPNPNYSVVEVTSSDDDDLASLSSPGPRKGARGRNAKQLTWVLLLRAHRAAGCLSSLAAAASGVVSAVRRRLASGRTDATDEEEDEEEEAEMAMAAAAPAPRSGLRARFYSCIKAFLFLSVAMLGFEVVAYFKGWHLGAPELQRLLAYGGALGVQGAFDWVYSSWVMVRSEYLAPPLQLLANVCVVLFLIQSADRLVLCLGCFWIRTKRITPVPKAEASAGGEGGDLEAGAPGLNKGYFPKVLVQIPMCNEREVYQQSIAAVCNLDWPRSNILIQVLDDSDDAVTRAMIREEVGRWQHNGVNIVYRHRELRQGYKAGNLKSAMSCNYVRDYEFVAIFDADFQPAPDFLKKTIPHFKDNEEVGLVQARWSFVNKDENLLTRLQYINLCFHFEVEQQVNGVFLNFFGFNGTAGVWRIKALEESGGWMERTTVEDMDIAVRAHLHGWKFIFLNDVECQCELPESFEAYRKQQHRWHSGPMQLFRLCLPAIIKSKIGFWKKSNLIFLFFLLRKLILPFYSFTLFCIILPMTMFVPEAELPSWVVCYIPAAMSFLNILPSPRSFPFIVPYLLFENTMSVTKFNAMISGLFQLGSAYEWVVTKKSGRSSEGDLLSLVHNDPKKHHTLSAPNLELAVEEDPRPPKEFKKHNRIYRKELALAFLLLTAAGRSLLSAQGIHFYFLLFQGITFLLVGLDLIGEQIE</sequence>
<dbReference type="PANTHER" id="PTHR32044">
    <property type="entry name" value="GLUCOMANNAN 4-BETA-MANNOSYLTRANSFERASE 9"/>
    <property type="match status" value="1"/>
</dbReference>
<comment type="caution">
    <text evidence="13">The sequence shown here is derived from an EMBL/GenBank/DDBJ whole genome shotgun (WGS) entry which is preliminary data.</text>
</comment>
<keyword evidence="7 12" id="KW-0472">Membrane</keyword>
<dbReference type="GO" id="GO:0099402">
    <property type="term" value="P:plant organ development"/>
    <property type="evidence" value="ECO:0007669"/>
    <property type="project" value="UniProtKB-ARBA"/>
</dbReference>
<evidence type="ECO:0000313" key="14">
    <source>
        <dbReference type="Proteomes" id="UP000652761"/>
    </source>
</evidence>
<keyword evidence="5 12" id="KW-1133">Transmembrane helix</keyword>
<proteinExistence type="inferred from homology"/>
<keyword evidence="14" id="KW-1185">Reference proteome</keyword>
<dbReference type="OrthoDB" id="72851at2759"/>
<dbReference type="FunFam" id="3.90.550.10:FF:000007">
    <property type="entry name" value="probable xyloglucan glycosyltransferase 5"/>
    <property type="match status" value="1"/>
</dbReference>
<evidence type="ECO:0000256" key="3">
    <source>
        <dbReference type="ARBA" id="ARBA00022679"/>
    </source>
</evidence>
<evidence type="ECO:0000256" key="4">
    <source>
        <dbReference type="ARBA" id="ARBA00022692"/>
    </source>
</evidence>
<dbReference type="SUPFAM" id="SSF53448">
    <property type="entry name" value="Nucleotide-diphospho-sugar transferases"/>
    <property type="match status" value="1"/>
</dbReference>
<gene>
    <name evidence="13" type="ORF">Taro_034950</name>
</gene>
<feature type="transmembrane region" description="Helical" evidence="12">
    <location>
        <begin position="166"/>
        <end position="188"/>
    </location>
</feature>
<dbReference type="AlphaFoldDB" id="A0A843WDF1"/>
<dbReference type="Pfam" id="PF13641">
    <property type="entry name" value="Glyco_tranf_2_3"/>
    <property type="match status" value="1"/>
</dbReference>
<feature type="transmembrane region" description="Helical" evidence="12">
    <location>
        <begin position="200"/>
        <end position="226"/>
    </location>
</feature>
<evidence type="ECO:0000313" key="13">
    <source>
        <dbReference type="EMBL" id="MQM02184.1"/>
    </source>
</evidence>
<dbReference type="GO" id="GO:0071555">
    <property type="term" value="P:cell wall organization"/>
    <property type="evidence" value="ECO:0007669"/>
    <property type="project" value="UniProtKB-KW"/>
</dbReference>
<dbReference type="PANTHER" id="PTHR32044:SF44">
    <property type="entry name" value="XYLOGLUCAN GLYCOSYLTRANSFERASE 12-RELATED"/>
    <property type="match status" value="1"/>
</dbReference>
<keyword evidence="4 12" id="KW-0812">Transmembrane</keyword>
<evidence type="ECO:0000256" key="10">
    <source>
        <dbReference type="ARBA" id="ARBA00061151"/>
    </source>
</evidence>
<keyword evidence="6" id="KW-0333">Golgi apparatus</keyword>
<dbReference type="InterPro" id="IPR029044">
    <property type="entry name" value="Nucleotide-diphossugar_trans"/>
</dbReference>
<dbReference type="GO" id="GO:0000139">
    <property type="term" value="C:Golgi membrane"/>
    <property type="evidence" value="ECO:0007669"/>
    <property type="project" value="UniProtKB-SubCell"/>
</dbReference>